<dbReference type="Gene3D" id="3.40.50.1820">
    <property type="entry name" value="alpha/beta hydrolase"/>
    <property type="match status" value="2"/>
</dbReference>
<dbReference type="GO" id="GO:0016787">
    <property type="term" value="F:hydrolase activity"/>
    <property type="evidence" value="ECO:0007669"/>
    <property type="project" value="InterPro"/>
</dbReference>
<gene>
    <name evidence="3" type="ORF">FSB_LOCUS48739</name>
</gene>
<comment type="similarity">
    <text evidence="1">Belongs to the 'GDXG' lipolytic enzyme family.</text>
</comment>
<dbReference type="InterPro" id="IPR050466">
    <property type="entry name" value="Carboxylest/Gibb_receptor"/>
</dbReference>
<name>A0A2N9I471_FAGSY</name>
<dbReference type="Pfam" id="PF07859">
    <property type="entry name" value="Abhydrolase_3"/>
    <property type="match status" value="2"/>
</dbReference>
<dbReference type="EMBL" id="OIVN01005103">
    <property type="protein sequence ID" value="SPD20857.1"/>
    <property type="molecule type" value="Genomic_DNA"/>
</dbReference>
<protein>
    <recommendedName>
        <fullName evidence="2">Alpha/beta hydrolase fold-3 domain-containing protein</fullName>
    </recommendedName>
</protein>
<dbReference type="PANTHER" id="PTHR23024">
    <property type="entry name" value="ARYLACETAMIDE DEACETYLASE"/>
    <property type="match status" value="1"/>
</dbReference>
<proteinExistence type="inferred from homology"/>
<evidence type="ECO:0000256" key="1">
    <source>
        <dbReference type="ARBA" id="ARBA00010515"/>
    </source>
</evidence>
<organism evidence="3">
    <name type="scientific">Fagus sylvatica</name>
    <name type="common">Beechnut</name>
    <dbReference type="NCBI Taxonomy" id="28930"/>
    <lineage>
        <taxon>Eukaryota</taxon>
        <taxon>Viridiplantae</taxon>
        <taxon>Streptophyta</taxon>
        <taxon>Embryophyta</taxon>
        <taxon>Tracheophyta</taxon>
        <taxon>Spermatophyta</taxon>
        <taxon>Magnoliopsida</taxon>
        <taxon>eudicotyledons</taxon>
        <taxon>Gunneridae</taxon>
        <taxon>Pentapetalae</taxon>
        <taxon>rosids</taxon>
        <taxon>fabids</taxon>
        <taxon>Fagales</taxon>
        <taxon>Fagaceae</taxon>
        <taxon>Fagus</taxon>
    </lineage>
</organism>
<sequence length="650" mass="73263">MSSNINPYEHCKIVCNPDGSITRHLWFPTIKANHVACPGDPVLSKDFTLNAKKKTRIRVYMPTTKLTSNDGDTRIPIIFFYPSTGWIQFNWDSIFTNLHCSKLALKVPAIVVDVEYRLAPENKIPAQYEDAMDAILWVREHALDPNGEQWIRDYGDISSCYQYGSGSGGNIAFFVALKATEMELQPLRIAGNIMNQPIFGGMQRTNSELMNPIDQVLPLCVLDLILELSLPEGEDRDHWYSNPMVEGPHTSAISKIGSCLVIGFCGDPLIDRQQDFAQIVRDVEVNPAAVVEVYYDGKPPRDGGRQFGWPVDTDPCFRFDVESDILGDHRVPRSGIRICIGRGEFKDGSITRHLRIPTIKANHVACPEDPVLSKDFTLNAKKKTRIRVYMPTTKLTSNDGDTRIPIIFFYHSNGWIQLNWDSIFTNLHCLKLALEVPAIVVNVEYRLAPENRIPAQYEDAMDAILWVREHALDPNGEQWIRDYGDISSCYQYGCSSGGNIAFFVALKATEMELQPLRIVGNIMHQPMFGGMQRTNSELMNPMDEVVPLCALDLAWELSLPEGEDRDHWYSNPMVEGPHTSAISKIGSCLVIGFCGDPMIDRQQDFAEMLVRHGVQIDGRFDIVGFHGIEVINPKMALFGIIKDFILRNQP</sequence>
<feature type="domain" description="Alpha/beta hydrolase fold-3" evidence="2">
    <location>
        <begin position="85"/>
        <end position="286"/>
    </location>
</feature>
<dbReference type="PANTHER" id="PTHR23024:SF212">
    <property type="entry name" value="CARBOXYLESTERASE 9-RELATED"/>
    <property type="match status" value="1"/>
</dbReference>
<dbReference type="AlphaFoldDB" id="A0A2N9I471"/>
<feature type="domain" description="Alpha/beta hydrolase fold-3" evidence="2">
    <location>
        <begin position="407"/>
        <end position="618"/>
    </location>
</feature>
<evidence type="ECO:0000313" key="3">
    <source>
        <dbReference type="EMBL" id="SPD20857.1"/>
    </source>
</evidence>
<dbReference type="SUPFAM" id="SSF53474">
    <property type="entry name" value="alpha/beta-Hydrolases"/>
    <property type="match status" value="2"/>
</dbReference>
<evidence type="ECO:0000259" key="2">
    <source>
        <dbReference type="Pfam" id="PF07859"/>
    </source>
</evidence>
<accession>A0A2N9I471</accession>
<dbReference type="InterPro" id="IPR013094">
    <property type="entry name" value="AB_hydrolase_3"/>
</dbReference>
<reference evidence="3" key="1">
    <citation type="submission" date="2018-02" db="EMBL/GenBank/DDBJ databases">
        <authorList>
            <person name="Cohen D.B."/>
            <person name="Kent A.D."/>
        </authorList>
    </citation>
    <scope>NUCLEOTIDE SEQUENCE</scope>
</reference>
<dbReference type="InterPro" id="IPR029058">
    <property type="entry name" value="AB_hydrolase_fold"/>
</dbReference>